<gene>
    <name evidence="3" type="ORF">K1Y79_12835</name>
</gene>
<dbReference type="InterPro" id="IPR012338">
    <property type="entry name" value="Beta-lactam/transpept-like"/>
</dbReference>
<protein>
    <submittedName>
        <fullName evidence="3">Beta-lactamase family protein</fullName>
    </submittedName>
</protein>
<evidence type="ECO:0000313" key="4">
    <source>
        <dbReference type="Proteomes" id="UP000812961"/>
    </source>
</evidence>
<accession>A0ABS7GD56</accession>
<dbReference type="SUPFAM" id="SSF56601">
    <property type="entry name" value="beta-lactamase/transpeptidase-like"/>
    <property type="match status" value="1"/>
</dbReference>
<evidence type="ECO:0000259" key="2">
    <source>
        <dbReference type="Pfam" id="PF00144"/>
    </source>
</evidence>
<feature type="region of interest" description="Disordered" evidence="1">
    <location>
        <begin position="363"/>
        <end position="386"/>
    </location>
</feature>
<comment type="caution">
    <text evidence="3">The sequence shown here is derived from an EMBL/GenBank/DDBJ whole genome shotgun (WGS) entry which is preliminary data.</text>
</comment>
<dbReference type="Gene3D" id="3.40.710.10">
    <property type="entry name" value="DD-peptidase/beta-lactamase superfamily"/>
    <property type="match status" value="1"/>
</dbReference>
<feature type="domain" description="Beta-lactamase-related" evidence="2">
    <location>
        <begin position="44"/>
        <end position="356"/>
    </location>
</feature>
<dbReference type="InterPro" id="IPR001466">
    <property type="entry name" value="Beta-lactam-related"/>
</dbReference>
<dbReference type="InterPro" id="IPR050491">
    <property type="entry name" value="AmpC-like"/>
</dbReference>
<keyword evidence="4" id="KW-1185">Reference proteome</keyword>
<reference evidence="3 4" key="1">
    <citation type="submission" date="2021-08" db="EMBL/GenBank/DDBJ databases">
        <title>The genome sequence of Chitinophaga sp. B61.</title>
        <authorList>
            <person name="Zhang X."/>
        </authorList>
    </citation>
    <scope>NUCLEOTIDE SEQUENCE [LARGE SCALE GENOMIC DNA]</scope>
    <source>
        <strain evidence="3 4">B61</strain>
    </source>
</reference>
<dbReference type="PANTHER" id="PTHR46825:SF9">
    <property type="entry name" value="BETA-LACTAMASE-RELATED DOMAIN-CONTAINING PROTEIN"/>
    <property type="match status" value="1"/>
</dbReference>
<evidence type="ECO:0000313" key="3">
    <source>
        <dbReference type="EMBL" id="MBW8685215.1"/>
    </source>
</evidence>
<dbReference type="Pfam" id="PF00144">
    <property type="entry name" value="Beta-lactamase"/>
    <property type="match status" value="1"/>
</dbReference>
<dbReference type="Proteomes" id="UP000812961">
    <property type="component" value="Unassembled WGS sequence"/>
</dbReference>
<proteinExistence type="predicted"/>
<evidence type="ECO:0000256" key="1">
    <source>
        <dbReference type="SAM" id="MobiDB-lite"/>
    </source>
</evidence>
<dbReference type="EMBL" id="JAICCF010000002">
    <property type="protein sequence ID" value="MBW8685215.1"/>
    <property type="molecule type" value="Genomic_DNA"/>
</dbReference>
<organism evidence="3 4">
    <name type="scientific">Chitinophaga rhizophila</name>
    <dbReference type="NCBI Taxonomy" id="2866212"/>
    <lineage>
        <taxon>Bacteria</taxon>
        <taxon>Pseudomonadati</taxon>
        <taxon>Bacteroidota</taxon>
        <taxon>Chitinophagia</taxon>
        <taxon>Chitinophagales</taxon>
        <taxon>Chitinophagaceae</taxon>
        <taxon>Chitinophaga</taxon>
    </lineage>
</organism>
<name>A0ABS7GD56_9BACT</name>
<sequence>MRVVLRRILLLLWLVISAVHLHGQSLADTVKIIERIFSRYQSPSPGGQLAVSRDGKILFSQAWGMADLERQVVMSKESVIEAGSVSKQFTAAAVLLLEQQGMLKLSDEVHRYLPELPDYGVPISLSQMLHHTSGLKDWGSLVALSDWPRGTKVYSNPDVLNIVARQPDLNHNPGEEFMYSNSNYVLLAMIVERVSGESLAAFTKKYIFSPAGMTHSSWRTDVRAIVPWRAIAYSKNEKGYFTDMPNENVYGNGGLLTTAEDLLKWNVYCFSGKPGGPSLLSRQLETVPLNSGIKNNYSAGLRILTYNGQELFSHDGATAAYRALLEYYPLSKLSIAWLSNTSEFDEKGDGTAELRDLLVKKAPGTGKENFNPEPTPSPTPVKKDSPIIPAKELNEYTGKYYSQQVEAALEISLSEGKLIITRYSKDKYVLVPISADEFLIADSKVKVAFLRKKRTLIGLSFTTPRVRNVQFNKINESQNLK</sequence>
<dbReference type="PANTHER" id="PTHR46825">
    <property type="entry name" value="D-ALANYL-D-ALANINE-CARBOXYPEPTIDASE/ENDOPEPTIDASE AMPH"/>
    <property type="match status" value="1"/>
</dbReference>